<dbReference type="RefSeq" id="WP_249891394.1">
    <property type="nucleotide sequence ID" value="NZ_CP082904.1"/>
</dbReference>
<protein>
    <submittedName>
        <fullName evidence="2">Uncharacterized protein</fullName>
    </submittedName>
</protein>
<gene>
    <name evidence="2" type="ORF">K6958_12415</name>
</gene>
<proteinExistence type="predicted"/>
<feature type="compositionally biased region" description="Acidic residues" evidence="1">
    <location>
        <begin position="23"/>
        <end position="42"/>
    </location>
</feature>
<evidence type="ECO:0000313" key="2">
    <source>
        <dbReference type="EMBL" id="UQY42741.1"/>
    </source>
</evidence>
<accession>A0ABY4R3U0</accession>
<reference evidence="2" key="1">
    <citation type="submission" date="2021-09" db="EMBL/GenBank/DDBJ databases">
        <title>First case of bloodstream infection caused by Mixta hanseatica sp. nov., a member of the Erwiniaceae family.</title>
        <authorList>
            <person name="Both A."/>
            <person name="Huang J."/>
            <person name="Wenzel P."/>
            <person name="Aepfelbacher M."/>
            <person name="Rohde H."/>
            <person name="Christner M."/>
            <person name="Hentschke M."/>
        </authorList>
    </citation>
    <scope>NUCLEOTIDE SEQUENCE</scope>
    <source>
        <strain evidence="2">X22927</strain>
    </source>
</reference>
<name>A0ABY4R3U0_9GAMM</name>
<feature type="region of interest" description="Disordered" evidence="1">
    <location>
        <begin position="1"/>
        <end position="48"/>
    </location>
</feature>
<dbReference type="Proteomes" id="UP001056635">
    <property type="component" value="Chromosome"/>
</dbReference>
<evidence type="ECO:0000313" key="3">
    <source>
        <dbReference type="Proteomes" id="UP001056635"/>
    </source>
</evidence>
<sequence>MSERPDVNDPLEDDEPVPQTPDEIADDDDDADPLEDDDDESQDPSTVI</sequence>
<dbReference type="EMBL" id="CP082904">
    <property type="protein sequence ID" value="UQY42741.1"/>
    <property type="molecule type" value="Genomic_DNA"/>
</dbReference>
<organism evidence="2 3">
    <name type="scientific">Mixta hanseatica</name>
    <dbReference type="NCBI Taxonomy" id="2872648"/>
    <lineage>
        <taxon>Bacteria</taxon>
        <taxon>Pseudomonadati</taxon>
        <taxon>Pseudomonadota</taxon>
        <taxon>Gammaproteobacteria</taxon>
        <taxon>Enterobacterales</taxon>
        <taxon>Erwiniaceae</taxon>
        <taxon>Mixta</taxon>
    </lineage>
</organism>
<evidence type="ECO:0000256" key="1">
    <source>
        <dbReference type="SAM" id="MobiDB-lite"/>
    </source>
</evidence>
<keyword evidence="3" id="KW-1185">Reference proteome</keyword>